<dbReference type="Gene3D" id="3.40.630.30">
    <property type="match status" value="1"/>
</dbReference>
<evidence type="ECO:0000313" key="3">
    <source>
        <dbReference type="Proteomes" id="UP000070612"/>
    </source>
</evidence>
<dbReference type="RefSeq" id="WP_067848398.1">
    <property type="nucleotide sequence ID" value="NZ_LGTW01000006.1"/>
</dbReference>
<dbReference type="InterPro" id="IPR016181">
    <property type="entry name" value="Acyl_CoA_acyltransferase"/>
</dbReference>
<dbReference type="InterPro" id="IPR045057">
    <property type="entry name" value="Gcn5-rel_NAT"/>
</dbReference>
<dbReference type="PANTHER" id="PTHR31435:SF10">
    <property type="entry name" value="BSR4717 PROTEIN"/>
    <property type="match status" value="1"/>
</dbReference>
<dbReference type="AlphaFoldDB" id="A0A132PNV9"/>
<organism evidence="2 3">
    <name type="scientific">Mycolicibacterium wolinskyi</name>
    <dbReference type="NCBI Taxonomy" id="59750"/>
    <lineage>
        <taxon>Bacteria</taxon>
        <taxon>Bacillati</taxon>
        <taxon>Actinomycetota</taxon>
        <taxon>Actinomycetes</taxon>
        <taxon>Mycobacteriales</taxon>
        <taxon>Mycobacteriaceae</taxon>
        <taxon>Mycolicibacterium</taxon>
    </lineage>
</organism>
<keyword evidence="2" id="KW-0808">Transferase</keyword>
<gene>
    <name evidence="2" type="ORF">AFM11_11735</name>
</gene>
<sequence>MAEVRDIPDARQYEITVDGEHAGLIDYVDTEGQRILYHTEIDDKFGGQGLAGTLVEQALADTRAAGKRIVPVCPYIAKYVKRHHDYDDILDPVTPDAVATVKARQG</sequence>
<evidence type="ECO:0000313" key="2">
    <source>
        <dbReference type="EMBL" id="KWX24029.1"/>
    </source>
</evidence>
<dbReference type="EMBL" id="LGTW01000006">
    <property type="protein sequence ID" value="KWX24029.1"/>
    <property type="molecule type" value="Genomic_DNA"/>
</dbReference>
<name>A0A132PNV9_9MYCO</name>
<dbReference type="PANTHER" id="PTHR31435">
    <property type="entry name" value="PROTEIN NATD1"/>
    <property type="match status" value="1"/>
</dbReference>
<dbReference type="STRING" id="59750.AWC31_30290"/>
<dbReference type="PROSITE" id="PS51729">
    <property type="entry name" value="GNAT_YJDJ"/>
    <property type="match status" value="1"/>
</dbReference>
<evidence type="ECO:0000259" key="1">
    <source>
        <dbReference type="PROSITE" id="PS51729"/>
    </source>
</evidence>
<dbReference type="InterPro" id="IPR031165">
    <property type="entry name" value="GNAT_YJDJ"/>
</dbReference>
<feature type="domain" description="N-acetyltransferase" evidence="1">
    <location>
        <begin position="5"/>
        <end position="91"/>
    </location>
</feature>
<accession>A0A132PNV9</accession>
<dbReference type="Proteomes" id="UP000070612">
    <property type="component" value="Unassembled WGS sequence"/>
</dbReference>
<keyword evidence="3" id="KW-1185">Reference proteome</keyword>
<dbReference type="GO" id="GO:0016740">
    <property type="term" value="F:transferase activity"/>
    <property type="evidence" value="ECO:0007669"/>
    <property type="project" value="UniProtKB-KW"/>
</dbReference>
<dbReference type="PATRIC" id="fig|59750.3.peg.6425"/>
<comment type="caution">
    <text evidence="2">The sequence shown here is derived from an EMBL/GenBank/DDBJ whole genome shotgun (WGS) entry which is preliminary data.</text>
</comment>
<dbReference type="SUPFAM" id="SSF55729">
    <property type="entry name" value="Acyl-CoA N-acyltransferases (Nat)"/>
    <property type="match status" value="1"/>
</dbReference>
<dbReference type="Pfam" id="PF14542">
    <property type="entry name" value="Acetyltransf_CG"/>
    <property type="match status" value="1"/>
</dbReference>
<protein>
    <submittedName>
        <fullName evidence="2">GNAT family acetyltransferase</fullName>
    </submittedName>
</protein>
<reference evidence="2 3" key="1">
    <citation type="submission" date="2015-07" db="EMBL/GenBank/DDBJ databases">
        <title>A draft genome sequence of Mycobacterium wolinskyi.</title>
        <authorList>
            <person name="de Man T.J."/>
            <person name="Perry K.A."/>
            <person name="Coulliette A.D."/>
            <person name="Jensen B."/>
            <person name="Toney N.C."/>
            <person name="Limbago B.M."/>
            <person name="Noble-Wang J."/>
        </authorList>
    </citation>
    <scope>NUCLEOTIDE SEQUENCE [LARGE SCALE GENOMIC DNA]</scope>
    <source>
        <strain evidence="2 3">CDC_01</strain>
    </source>
</reference>
<proteinExistence type="predicted"/>